<accession>A0A9F5MVA0</accession>
<dbReference type="OMA" id="TKPMSAR"/>
<evidence type="ECO:0000313" key="1">
    <source>
        <dbReference type="Proteomes" id="UP000695026"/>
    </source>
</evidence>
<dbReference type="AlphaFoldDB" id="A0A9F5MVA0"/>
<dbReference type="Pfam" id="PF15256">
    <property type="entry name" value="SPATIAL"/>
    <property type="match status" value="1"/>
</dbReference>
<sequence length="311" mass="35376">MAVFTLQALELSPGDAAATLCPGNNRMEKKQSFKMNINFRPQAEPQLNYKGTLKQRSNDPMQGTRTYFVCRHSPHPKTVCHIKGLNDAPICVVRDQAYNEGHFIIPSPEHSQLYRHVGTATDKTFPSNALPSLIPGTTRANLPHLNKDEFAELRKQAGNTPLLKKKDDPLRKYLGDHPKSKTYQDLQLFPYQGMHHKPDIREDINYTPNYLDQEIKVLEKLCDILQTDTLAEIQKWISKASVKEKEFVSNFIRSDMTSRDLLNYKPTPQIESEAPNIQALLRAQKGILNEGHRLRTSSQESLASKGSRPEF</sequence>
<dbReference type="PANTHER" id="PTHR33772">
    <property type="entry name" value="THYMUS, BRAIN AND TESTES-ASSOCIATED"/>
    <property type="match status" value="1"/>
</dbReference>
<dbReference type="KEGG" id="pbi:112541600"/>
<dbReference type="InterPro" id="IPR037394">
    <property type="entry name" value="TBATA-like"/>
</dbReference>
<organism evidence="1 2">
    <name type="scientific">Python bivittatus</name>
    <name type="common">Burmese python</name>
    <name type="synonym">Python molurus bivittatus</name>
    <dbReference type="NCBI Taxonomy" id="176946"/>
    <lineage>
        <taxon>Eukaryota</taxon>
        <taxon>Metazoa</taxon>
        <taxon>Chordata</taxon>
        <taxon>Craniata</taxon>
        <taxon>Vertebrata</taxon>
        <taxon>Euteleostomi</taxon>
        <taxon>Lepidosauria</taxon>
        <taxon>Squamata</taxon>
        <taxon>Bifurcata</taxon>
        <taxon>Unidentata</taxon>
        <taxon>Episquamata</taxon>
        <taxon>Toxicofera</taxon>
        <taxon>Serpentes</taxon>
        <taxon>Henophidia</taxon>
        <taxon>Pythonidae</taxon>
        <taxon>Python</taxon>
    </lineage>
</organism>
<keyword evidence="1" id="KW-1185">Reference proteome</keyword>
<protein>
    <submittedName>
        <fullName evidence="2">Uncharacterized protein C4orf17 homolog</fullName>
    </submittedName>
</protein>
<evidence type="ECO:0000313" key="2">
    <source>
        <dbReference type="RefSeq" id="XP_025027574.1"/>
    </source>
</evidence>
<dbReference type="GeneID" id="112541600"/>
<dbReference type="RefSeq" id="XP_025027574.1">
    <property type="nucleotide sequence ID" value="XM_025171806.1"/>
</dbReference>
<dbReference type="OrthoDB" id="9982103at2759"/>
<gene>
    <name evidence="2" type="primary">LOC112541600</name>
</gene>
<name>A0A9F5MVA0_PYTBI</name>
<dbReference type="PANTHER" id="PTHR33772:SF2">
    <property type="entry name" value="RIKEN CDNA 4930579F01 GENE"/>
    <property type="match status" value="1"/>
</dbReference>
<reference evidence="2" key="1">
    <citation type="submission" date="2025-08" db="UniProtKB">
        <authorList>
            <consortium name="RefSeq"/>
        </authorList>
    </citation>
    <scope>IDENTIFICATION</scope>
    <source>
        <tissue evidence="2">Liver</tissue>
    </source>
</reference>
<dbReference type="Proteomes" id="UP000695026">
    <property type="component" value="Unplaced"/>
</dbReference>
<proteinExistence type="predicted"/>